<feature type="transmembrane region" description="Helical" evidence="2">
    <location>
        <begin position="21"/>
        <end position="39"/>
    </location>
</feature>
<dbReference type="InterPro" id="IPR028087">
    <property type="entry name" value="Tad_N"/>
</dbReference>
<organism evidence="4 5">
    <name type="scientific">Sinomonas atrocyanea</name>
    <dbReference type="NCBI Taxonomy" id="37927"/>
    <lineage>
        <taxon>Bacteria</taxon>
        <taxon>Bacillati</taxon>
        <taxon>Actinomycetota</taxon>
        <taxon>Actinomycetes</taxon>
        <taxon>Micrococcales</taxon>
        <taxon>Micrococcaceae</taxon>
        <taxon>Sinomonas</taxon>
    </lineage>
</organism>
<protein>
    <recommendedName>
        <fullName evidence="3">Putative Flp pilus-assembly TadG-like N-terminal domain-containing protein</fullName>
    </recommendedName>
</protein>
<feature type="domain" description="Putative Flp pilus-assembly TadG-like N-terminal" evidence="3">
    <location>
        <begin position="19"/>
        <end position="64"/>
    </location>
</feature>
<evidence type="ECO:0000313" key="4">
    <source>
        <dbReference type="EMBL" id="AMM33628.1"/>
    </source>
</evidence>
<dbReference type="RefSeq" id="WP_066499423.1">
    <property type="nucleotide sequence ID" value="NZ_BJMO01000008.1"/>
</dbReference>
<evidence type="ECO:0000313" key="5">
    <source>
        <dbReference type="Proteomes" id="UP000070134"/>
    </source>
</evidence>
<sequence length="348" mass="35265">MRRLISRLFPPAREREEGATIAFVVVILVVMLGAGAIAVDFGQLAAERAQLQNGADAAALAVASTCAKSPGTCASGSSALSTLYGNANANDGATTIAPPTIDFTARTVTANASTLTSSGSSSMTLSFARFLGINTGSAKASATAAWVPIGKGTGFPLTFSSACFDISATSQTGAVQQFQYKPGMYCTSPSGQQIPGGWGWLDSSNCQISTQSGSTSVGSDPGNNLPLGCSTILQGWVDTIQAGGEVDVVFPIFTSSTQNGTNGSYAISGYATLKIIGWKLAGGANKTPGSFQNTAGALTALGLPAIYACSGGTDRCVIAQFIRFDVADPTPGPTPGQDYGTSSITLTK</sequence>
<feature type="region of interest" description="Disordered" evidence="1">
    <location>
        <begin position="329"/>
        <end position="348"/>
    </location>
</feature>
<accession>A0A127A2D2</accession>
<evidence type="ECO:0000259" key="3">
    <source>
        <dbReference type="Pfam" id="PF13400"/>
    </source>
</evidence>
<evidence type="ECO:0000256" key="2">
    <source>
        <dbReference type="SAM" id="Phobius"/>
    </source>
</evidence>
<dbReference type="AlphaFoldDB" id="A0A127A2D2"/>
<dbReference type="PATRIC" id="fig|37927.3.peg.3044"/>
<dbReference type="EMBL" id="CP014518">
    <property type="protein sequence ID" value="AMM33628.1"/>
    <property type="molecule type" value="Genomic_DNA"/>
</dbReference>
<name>A0A127A2D2_9MICC</name>
<dbReference type="KEGG" id="satk:SA2016_2963"/>
<reference evidence="4 5" key="1">
    <citation type="submission" date="2016-02" db="EMBL/GenBank/DDBJ databases">
        <title>Complete genome of Sinomonas atrocyanea KCTC 3377.</title>
        <authorList>
            <person name="Kim K.M."/>
        </authorList>
    </citation>
    <scope>NUCLEOTIDE SEQUENCE [LARGE SCALE GENOMIC DNA]</scope>
    <source>
        <strain evidence="4 5">KCTC 3377</strain>
    </source>
</reference>
<dbReference type="OrthoDB" id="5187898at2"/>
<gene>
    <name evidence="4" type="ORF">SA2016_2963</name>
</gene>
<proteinExistence type="predicted"/>
<keyword evidence="5" id="KW-1185">Reference proteome</keyword>
<dbReference type="STRING" id="37927.SA2016_2963"/>
<dbReference type="Pfam" id="PF13400">
    <property type="entry name" value="Tad"/>
    <property type="match status" value="1"/>
</dbReference>
<feature type="compositionally biased region" description="Polar residues" evidence="1">
    <location>
        <begin position="339"/>
        <end position="348"/>
    </location>
</feature>
<keyword evidence="2" id="KW-0472">Membrane</keyword>
<evidence type="ECO:0000256" key="1">
    <source>
        <dbReference type="SAM" id="MobiDB-lite"/>
    </source>
</evidence>
<keyword evidence="2" id="KW-1133">Transmembrane helix</keyword>
<dbReference type="Proteomes" id="UP000070134">
    <property type="component" value="Chromosome"/>
</dbReference>
<keyword evidence="2" id="KW-0812">Transmembrane</keyword>